<dbReference type="InterPro" id="IPR021861">
    <property type="entry name" value="THO_THOC1"/>
</dbReference>
<dbReference type="Proteomes" id="UP001479436">
    <property type="component" value="Unassembled WGS sequence"/>
</dbReference>
<gene>
    <name evidence="2" type="ORF">K7432_013874</name>
</gene>
<comment type="caution">
    <text evidence="2">The sequence shown here is derived from an EMBL/GenBank/DDBJ whole genome shotgun (WGS) entry which is preliminary data.</text>
</comment>
<dbReference type="PANTHER" id="PTHR13265">
    <property type="entry name" value="THO COMPLEX SUBUNIT 1"/>
    <property type="match status" value="1"/>
</dbReference>
<reference evidence="2 3" key="1">
    <citation type="submission" date="2023-04" db="EMBL/GenBank/DDBJ databases">
        <title>Genome of Basidiobolus ranarum AG-B5.</title>
        <authorList>
            <person name="Stajich J.E."/>
            <person name="Carter-House D."/>
            <person name="Gryganskyi A."/>
        </authorList>
    </citation>
    <scope>NUCLEOTIDE SEQUENCE [LARGE SCALE GENOMIC DNA]</scope>
    <source>
        <strain evidence="2 3">AG-B5</strain>
    </source>
</reference>
<feature type="compositionally biased region" description="Low complexity" evidence="1">
    <location>
        <begin position="322"/>
        <end position="336"/>
    </location>
</feature>
<feature type="compositionally biased region" description="Pro residues" evidence="1">
    <location>
        <begin position="347"/>
        <end position="360"/>
    </location>
</feature>
<dbReference type="PANTHER" id="PTHR13265:SF0">
    <property type="entry name" value="HPR1"/>
    <property type="match status" value="1"/>
</dbReference>
<protein>
    <submittedName>
        <fullName evidence="2">Uncharacterized protein</fullName>
    </submittedName>
</protein>
<organism evidence="2 3">
    <name type="scientific">Basidiobolus ranarum</name>
    <dbReference type="NCBI Taxonomy" id="34480"/>
    <lineage>
        <taxon>Eukaryota</taxon>
        <taxon>Fungi</taxon>
        <taxon>Fungi incertae sedis</taxon>
        <taxon>Zoopagomycota</taxon>
        <taxon>Entomophthoromycotina</taxon>
        <taxon>Basidiobolomycetes</taxon>
        <taxon>Basidiobolales</taxon>
        <taxon>Basidiobolaceae</taxon>
        <taxon>Basidiobolus</taxon>
    </lineage>
</organism>
<sequence>MHYLMNFTASEKEKHTVLKTPNKSVIQTFSLEPEQETWISQLWQDTILLLQSTPPNGKLFTETVLYILDHEKNWVNWKNESCPPFEKTPLLASESLTDIAQKRVKLSIPAATIKNAVGTRTLTKLWDLGKEDKDFFSEFSNKRTAPPLLEYLDQIGDIKAKISSADPEEVETAQSKRWRALRMASKQYLCCFGRIGNGDLTTLKKEVLNEIKKANEVPKPSDHGKHSGDNVKQVEPQKPDDTKQVEAEKSDNTKQVEAEKSNDTKQVEAEKSNDTKQVETEKSDDSKNVPNATTETPQESIASASSEPLEQNIPADTTNSPEVAVVTEAVTKAVDVSSENTQVEPTSPEPNPPVSDPPKSPTIVSPSDDSVKNEDNSPSQAEV</sequence>
<evidence type="ECO:0000256" key="1">
    <source>
        <dbReference type="SAM" id="MobiDB-lite"/>
    </source>
</evidence>
<feature type="region of interest" description="Disordered" evidence="1">
    <location>
        <begin position="214"/>
        <end position="383"/>
    </location>
</feature>
<feature type="compositionally biased region" description="Polar residues" evidence="1">
    <location>
        <begin position="288"/>
        <end position="321"/>
    </location>
</feature>
<feature type="compositionally biased region" description="Basic and acidic residues" evidence="1">
    <location>
        <begin position="214"/>
        <end position="229"/>
    </location>
</feature>
<proteinExistence type="predicted"/>
<accession>A0ABR2VQ79</accession>
<dbReference type="Pfam" id="PF11957">
    <property type="entry name" value="efThoc1"/>
    <property type="match status" value="1"/>
</dbReference>
<keyword evidence="3" id="KW-1185">Reference proteome</keyword>
<feature type="compositionally biased region" description="Basic and acidic residues" evidence="1">
    <location>
        <begin position="235"/>
        <end position="287"/>
    </location>
</feature>
<evidence type="ECO:0000313" key="3">
    <source>
        <dbReference type="Proteomes" id="UP001479436"/>
    </source>
</evidence>
<name>A0ABR2VQ79_9FUNG</name>
<dbReference type="EMBL" id="JASJQH010008319">
    <property type="protein sequence ID" value="KAK9693568.1"/>
    <property type="molecule type" value="Genomic_DNA"/>
</dbReference>
<evidence type="ECO:0000313" key="2">
    <source>
        <dbReference type="EMBL" id="KAK9693568.1"/>
    </source>
</evidence>